<dbReference type="Pfam" id="PF03773">
    <property type="entry name" value="ArsP_1"/>
    <property type="match status" value="1"/>
</dbReference>
<dbReference type="InterPro" id="IPR005524">
    <property type="entry name" value="DUF318"/>
</dbReference>
<dbReference type="EMBL" id="JACPUR010000004">
    <property type="protein sequence ID" value="MBI3126535.1"/>
    <property type="molecule type" value="Genomic_DNA"/>
</dbReference>
<feature type="transmembrane region" description="Helical" evidence="7">
    <location>
        <begin position="284"/>
        <end position="307"/>
    </location>
</feature>
<evidence type="ECO:0000256" key="1">
    <source>
        <dbReference type="ARBA" id="ARBA00004651"/>
    </source>
</evidence>
<keyword evidence="5 7" id="KW-1133">Transmembrane helix</keyword>
<comment type="similarity">
    <text evidence="2">Belongs to the UPF0718 family.</text>
</comment>
<evidence type="ECO:0000256" key="4">
    <source>
        <dbReference type="ARBA" id="ARBA00022692"/>
    </source>
</evidence>
<feature type="transmembrane region" description="Helical" evidence="7">
    <location>
        <begin position="56"/>
        <end position="80"/>
    </location>
</feature>
<feature type="transmembrane region" description="Helical" evidence="7">
    <location>
        <begin position="22"/>
        <end position="44"/>
    </location>
</feature>
<evidence type="ECO:0000256" key="2">
    <source>
        <dbReference type="ARBA" id="ARBA00006386"/>
    </source>
</evidence>
<feature type="transmembrane region" description="Helical" evidence="7">
    <location>
        <begin position="347"/>
        <end position="365"/>
    </location>
</feature>
<comment type="subcellular location">
    <subcellularLocation>
        <location evidence="1">Cell membrane</location>
        <topology evidence="1">Multi-pass membrane protein</topology>
    </subcellularLocation>
</comment>
<protein>
    <submittedName>
        <fullName evidence="8">Permease</fullName>
    </submittedName>
</protein>
<organism evidence="8 9">
    <name type="scientific">Tectimicrobiota bacterium</name>
    <dbReference type="NCBI Taxonomy" id="2528274"/>
    <lineage>
        <taxon>Bacteria</taxon>
        <taxon>Pseudomonadati</taxon>
        <taxon>Nitrospinota/Tectimicrobiota group</taxon>
        <taxon>Candidatus Tectimicrobiota</taxon>
    </lineage>
</organism>
<reference evidence="8" key="1">
    <citation type="submission" date="2020-07" db="EMBL/GenBank/DDBJ databases">
        <title>Huge and variable diversity of episymbiotic CPR bacteria and DPANN archaea in groundwater ecosystems.</title>
        <authorList>
            <person name="He C.Y."/>
            <person name="Keren R."/>
            <person name="Whittaker M."/>
            <person name="Farag I.F."/>
            <person name="Doudna J."/>
            <person name="Cate J.H.D."/>
            <person name="Banfield J.F."/>
        </authorList>
    </citation>
    <scope>NUCLEOTIDE SEQUENCE</scope>
    <source>
        <strain evidence="8">NC_groundwater_763_Ag_S-0.2um_68_21</strain>
    </source>
</reference>
<feature type="transmembrane region" description="Helical" evidence="7">
    <location>
        <begin position="100"/>
        <end position="119"/>
    </location>
</feature>
<name>A0A932MLG0_UNCTE</name>
<dbReference type="PANTHER" id="PTHR34184">
    <property type="entry name" value="UPF0718 PROTEIN YCGR"/>
    <property type="match status" value="1"/>
</dbReference>
<keyword evidence="4 7" id="KW-0812">Transmembrane</keyword>
<dbReference type="PANTHER" id="PTHR34184:SF4">
    <property type="entry name" value="UPF0718 PROTEIN YCGR"/>
    <property type="match status" value="1"/>
</dbReference>
<dbReference type="GO" id="GO:0005886">
    <property type="term" value="C:plasma membrane"/>
    <property type="evidence" value="ECO:0007669"/>
    <property type="project" value="UniProtKB-SubCell"/>
</dbReference>
<accession>A0A932MLG0</accession>
<evidence type="ECO:0000313" key="8">
    <source>
        <dbReference type="EMBL" id="MBI3126535.1"/>
    </source>
</evidence>
<comment type="caution">
    <text evidence="8">The sequence shown here is derived from an EMBL/GenBank/DDBJ whole genome shotgun (WGS) entry which is preliminary data.</text>
</comment>
<evidence type="ECO:0000256" key="3">
    <source>
        <dbReference type="ARBA" id="ARBA00022475"/>
    </source>
</evidence>
<feature type="transmembrane region" description="Helical" evidence="7">
    <location>
        <begin position="162"/>
        <end position="184"/>
    </location>
</feature>
<keyword evidence="3" id="KW-1003">Cell membrane</keyword>
<dbReference type="AlphaFoldDB" id="A0A932MLG0"/>
<proteinExistence type="inferred from homology"/>
<evidence type="ECO:0000313" key="9">
    <source>
        <dbReference type="Proteomes" id="UP000782312"/>
    </source>
</evidence>
<keyword evidence="6 7" id="KW-0472">Membrane</keyword>
<evidence type="ECO:0000256" key="7">
    <source>
        <dbReference type="SAM" id="Phobius"/>
    </source>
</evidence>
<gene>
    <name evidence="8" type="ORF">HYZ11_02910</name>
</gene>
<sequence length="370" mass="36916">MQYAPAASRWTRIGAAPGRPRAWLALALLAGAGLFGLGLGMGLTPGRMAGEALRNLLFAADAFWKILPYFAASVLISAWATTSGLAERVQILFRRGEVPAILGAAAVGAVVPLCSCGVIPAIAALLAGGVPLGPVMAFWISAPVMSPEKFTLMAGVLGLPYALMNLASAVAIGAGAGLAARFAVRRGLLAGQIKPLGGAGACCGAASPSPPDQGAASAGAYRNTPLQGGPGGMAPALSPFVRQAAASALFLGKWLALAFLLEALTTHYVDPAWIQALLGGSSPWSIPLATAVGIPLYVSGVAAIPIVGGLLEGGMSPGAAMAFLVAGPVTTVCAVGAVLALVRGRAFALYLGSGILGSLAAGYAFQWMMG</sequence>
<evidence type="ECO:0000256" key="6">
    <source>
        <dbReference type="ARBA" id="ARBA00023136"/>
    </source>
</evidence>
<feature type="transmembrane region" description="Helical" evidence="7">
    <location>
        <begin position="319"/>
        <end position="341"/>
    </location>
</feature>
<dbReference type="InterPro" id="IPR052923">
    <property type="entry name" value="UPF0718"/>
</dbReference>
<dbReference type="Proteomes" id="UP000782312">
    <property type="component" value="Unassembled WGS sequence"/>
</dbReference>
<evidence type="ECO:0000256" key="5">
    <source>
        <dbReference type="ARBA" id="ARBA00022989"/>
    </source>
</evidence>